<gene>
    <name evidence="6" type="ORF">BK798_02880</name>
</gene>
<evidence type="ECO:0000256" key="2">
    <source>
        <dbReference type="ARBA" id="ARBA00009077"/>
    </source>
</evidence>
<evidence type="ECO:0000256" key="1">
    <source>
        <dbReference type="ARBA" id="ARBA00001933"/>
    </source>
</evidence>
<accession>A0A2H4U5Q7</accession>
<dbReference type="GO" id="GO:0071269">
    <property type="term" value="P:L-homocysteine biosynthetic process"/>
    <property type="evidence" value="ECO:0007669"/>
    <property type="project" value="TreeGrafter"/>
</dbReference>
<organism evidence="6 7">
    <name type="scientific">Methanobrevibacter smithii</name>
    <dbReference type="NCBI Taxonomy" id="2173"/>
    <lineage>
        <taxon>Archaea</taxon>
        <taxon>Methanobacteriati</taxon>
        <taxon>Methanobacteriota</taxon>
        <taxon>Methanomada group</taxon>
        <taxon>Methanobacteria</taxon>
        <taxon>Methanobacteriales</taxon>
        <taxon>Methanobacteriaceae</taxon>
        <taxon>Methanobrevibacter</taxon>
    </lineage>
</organism>
<dbReference type="GO" id="GO:0030170">
    <property type="term" value="F:pyridoxal phosphate binding"/>
    <property type="evidence" value="ECO:0007669"/>
    <property type="project" value="InterPro"/>
</dbReference>
<comment type="subunit">
    <text evidence="3">Homotetramer.</text>
</comment>
<dbReference type="InterPro" id="IPR054542">
    <property type="entry name" value="Cys_met_metab_PP"/>
</dbReference>
<dbReference type="PROSITE" id="PS00868">
    <property type="entry name" value="CYS_MET_METAB_PP"/>
    <property type="match status" value="1"/>
</dbReference>
<dbReference type="InterPro" id="IPR015421">
    <property type="entry name" value="PyrdxlP-dep_Trfase_major"/>
</dbReference>
<dbReference type="EMBL" id="CP017803">
    <property type="protein sequence ID" value="ATZ59423.1"/>
    <property type="molecule type" value="Genomic_DNA"/>
</dbReference>
<dbReference type="CDD" id="cd00614">
    <property type="entry name" value="CGS_like"/>
    <property type="match status" value="1"/>
</dbReference>
<evidence type="ECO:0000313" key="6">
    <source>
        <dbReference type="EMBL" id="ATZ59423.1"/>
    </source>
</evidence>
<dbReference type="GeneID" id="78816888"/>
<dbReference type="PANTHER" id="PTHR43797">
    <property type="entry name" value="HOMOCYSTEINE/CYSTEINE SYNTHASE"/>
    <property type="match status" value="1"/>
</dbReference>
<dbReference type="SUPFAM" id="SSF53383">
    <property type="entry name" value="PLP-dependent transferases"/>
    <property type="match status" value="1"/>
</dbReference>
<comment type="cofactor">
    <cofactor evidence="1">
        <name>pyridoxal 5'-phosphate</name>
        <dbReference type="ChEBI" id="CHEBI:597326"/>
    </cofactor>
</comment>
<dbReference type="PANTHER" id="PTHR43797:SF2">
    <property type="entry name" value="HOMOCYSTEINE_CYSTEINE SYNTHASE"/>
    <property type="match status" value="1"/>
</dbReference>
<dbReference type="FunFam" id="3.90.1150.10:FF:000033">
    <property type="entry name" value="Cystathionine gamma-synthase"/>
    <property type="match status" value="1"/>
</dbReference>
<dbReference type="Pfam" id="PF01053">
    <property type="entry name" value="Cys_Met_Meta_PP"/>
    <property type="match status" value="1"/>
</dbReference>
<dbReference type="InterPro" id="IPR006235">
    <property type="entry name" value="OAc-hSer/O-AcSer_sulfhydrylase"/>
</dbReference>
<proteinExistence type="inferred from homology"/>
<evidence type="ECO:0000256" key="3">
    <source>
        <dbReference type="ARBA" id="ARBA00011881"/>
    </source>
</evidence>
<dbReference type="GO" id="GO:0004124">
    <property type="term" value="F:cysteine synthase activity"/>
    <property type="evidence" value="ECO:0007669"/>
    <property type="project" value="TreeGrafter"/>
</dbReference>
<comment type="similarity">
    <text evidence="2">Belongs to the trans-sulfuration enzymes family.</text>
</comment>
<dbReference type="NCBIfam" id="TIGR01326">
    <property type="entry name" value="OAH_OAS_sulfhy"/>
    <property type="match status" value="1"/>
</dbReference>
<dbReference type="RefSeq" id="WP_004034368.1">
    <property type="nucleotide sequence ID" value="NZ_AP025586.1"/>
</dbReference>
<evidence type="ECO:0000256" key="4">
    <source>
        <dbReference type="ARBA" id="ARBA00022679"/>
    </source>
</evidence>
<dbReference type="GO" id="GO:0006535">
    <property type="term" value="P:cysteine biosynthetic process from serine"/>
    <property type="evidence" value="ECO:0007669"/>
    <property type="project" value="TreeGrafter"/>
</dbReference>
<dbReference type="InterPro" id="IPR015422">
    <property type="entry name" value="PyrdxlP-dep_Trfase_small"/>
</dbReference>
<dbReference type="GO" id="GO:0005737">
    <property type="term" value="C:cytoplasm"/>
    <property type="evidence" value="ECO:0007669"/>
    <property type="project" value="TreeGrafter"/>
</dbReference>
<reference evidence="6 7" key="1">
    <citation type="submission" date="2016-10" db="EMBL/GenBank/DDBJ databases">
        <authorList>
            <person name="Varghese N."/>
        </authorList>
    </citation>
    <scope>NUCLEOTIDE SEQUENCE [LARGE SCALE GENOMIC DNA]</scope>
    <source>
        <strain evidence="6 7">KB11</strain>
    </source>
</reference>
<dbReference type="PIRSF" id="PIRSF001434">
    <property type="entry name" value="CGS"/>
    <property type="match status" value="1"/>
</dbReference>
<protein>
    <submittedName>
        <fullName evidence="6">O-acetylhomoserine aminocarboxypropyltransferase</fullName>
    </submittedName>
</protein>
<dbReference type="FunFam" id="3.40.640.10:FF:000035">
    <property type="entry name" value="O-succinylhomoserine sulfhydrylase"/>
    <property type="match status" value="1"/>
</dbReference>
<dbReference type="GO" id="GO:0019346">
    <property type="term" value="P:transsulfuration"/>
    <property type="evidence" value="ECO:0007669"/>
    <property type="project" value="InterPro"/>
</dbReference>
<sequence>MVEKRQYKSSTLGVRAGQEPDPVTGACAVPIYQTSSYVFKDAAEAARRFGLQEFGQIYSRLTNPTTEVFEKRIAAIEGGNSGLGTSSGLAAITYAILNITSPGDEIVSADNLYGGTYQLFDYTFKDLARNVKFVDSSDLQAFEDAITDKTKAIYCESIGNPKLDVPDFEALAEIAHSHDIPLIVDNTIGVGLVRPLEHGADVIAASATKYVGGHGTSIGGYIVDSGKFNWGNGKFPQFTEPDPSYHGLVFWDAFGDVPELGNIAFTLRARARLLRDLGSTQAPTNSFLFLQGLESLDVRVKRHSENALKVAKFLESHPKVKWVSYPGLESHPSHETAKKYLNGYYAGILGVGIEGGEEAGKEFINNLELFSLLANIGDAKSLAIHPASTTHQQLSEEEQLATGVTPDFVRLSIGLEDADDLIDDLSRALDKI</sequence>
<evidence type="ECO:0000256" key="5">
    <source>
        <dbReference type="ARBA" id="ARBA00022898"/>
    </source>
</evidence>
<dbReference type="InterPro" id="IPR000277">
    <property type="entry name" value="Cys/Met-Metab_PyrdxlP-dep_enz"/>
</dbReference>
<keyword evidence="5" id="KW-0663">Pyridoxal phosphate</keyword>
<keyword evidence="4 6" id="KW-0808">Transferase</keyword>
<dbReference type="Gene3D" id="3.40.640.10">
    <property type="entry name" value="Type I PLP-dependent aspartate aminotransferase-like (Major domain)"/>
    <property type="match status" value="1"/>
</dbReference>
<dbReference type="AlphaFoldDB" id="A0A2H4U5Q7"/>
<evidence type="ECO:0000313" key="7">
    <source>
        <dbReference type="Proteomes" id="UP000232133"/>
    </source>
</evidence>
<dbReference type="Gene3D" id="3.90.1150.10">
    <property type="entry name" value="Aspartate Aminotransferase, domain 1"/>
    <property type="match status" value="1"/>
</dbReference>
<name>A0A2H4U5Q7_METSM</name>
<dbReference type="Proteomes" id="UP000232133">
    <property type="component" value="Chromosome"/>
</dbReference>
<dbReference type="InterPro" id="IPR015424">
    <property type="entry name" value="PyrdxlP-dep_Trfase"/>
</dbReference>
<dbReference type="GO" id="GO:0003961">
    <property type="term" value="F:O-acetylhomoserine aminocarboxypropyltransferase activity"/>
    <property type="evidence" value="ECO:0007669"/>
    <property type="project" value="TreeGrafter"/>
</dbReference>
<dbReference type="OMA" id="NAFQIIQ"/>